<keyword evidence="4" id="KW-1185">Reference proteome</keyword>
<dbReference type="Proteomes" id="UP001220395">
    <property type="component" value="Chromosome"/>
</dbReference>
<keyword evidence="2" id="KW-1133">Transmembrane helix</keyword>
<name>A0ABY7TRN0_9SPHN</name>
<dbReference type="RefSeq" id="WP_273690577.1">
    <property type="nucleotide sequence ID" value="NZ_CP117411.1"/>
</dbReference>
<organism evidence="3 4">
    <name type="scientific">Sphingomonas naphthae</name>
    <dbReference type="NCBI Taxonomy" id="1813468"/>
    <lineage>
        <taxon>Bacteria</taxon>
        <taxon>Pseudomonadati</taxon>
        <taxon>Pseudomonadota</taxon>
        <taxon>Alphaproteobacteria</taxon>
        <taxon>Sphingomonadales</taxon>
        <taxon>Sphingomonadaceae</taxon>
        <taxon>Sphingomonas</taxon>
    </lineage>
</organism>
<keyword evidence="2" id="KW-0812">Transmembrane</keyword>
<feature type="region of interest" description="Disordered" evidence="1">
    <location>
        <begin position="50"/>
        <end position="100"/>
    </location>
</feature>
<keyword evidence="2" id="KW-0472">Membrane</keyword>
<evidence type="ECO:0000313" key="3">
    <source>
        <dbReference type="EMBL" id="WCT75055.1"/>
    </source>
</evidence>
<proteinExistence type="predicted"/>
<dbReference type="EMBL" id="CP117411">
    <property type="protein sequence ID" value="WCT75055.1"/>
    <property type="molecule type" value="Genomic_DNA"/>
</dbReference>
<protein>
    <recommendedName>
        <fullName evidence="5">RNA polymerase sigma factor 70 region 4 type 2 domain-containing protein</fullName>
    </recommendedName>
</protein>
<sequence length="131" mass="14224">MLRHVYLGRTSIEIAYLEDISEGSVNKRIDSAREKLGNVARRHAAQILADAEGWGDKNPPRKITLPTAPPPPPDAAPSTMEPQPDPNIGGPLAPPDGRHNRHDAIERISIIIFRTALLGAVAVSLMWVWGG</sequence>
<dbReference type="SUPFAM" id="SSF46894">
    <property type="entry name" value="C-terminal effector domain of the bipartite response regulators"/>
    <property type="match status" value="1"/>
</dbReference>
<evidence type="ECO:0000256" key="1">
    <source>
        <dbReference type="SAM" id="MobiDB-lite"/>
    </source>
</evidence>
<feature type="transmembrane region" description="Helical" evidence="2">
    <location>
        <begin position="108"/>
        <end position="129"/>
    </location>
</feature>
<evidence type="ECO:0000256" key="2">
    <source>
        <dbReference type="SAM" id="Phobius"/>
    </source>
</evidence>
<gene>
    <name evidence="3" type="ORF">PQ455_07520</name>
</gene>
<reference evidence="3 4" key="1">
    <citation type="submission" date="2023-02" db="EMBL/GenBank/DDBJ databases">
        <title>Genome sequence of Sphingomonas naphthae.</title>
        <authorList>
            <person name="Kim S."/>
            <person name="Heo J."/>
            <person name="Kwon S.-W."/>
        </authorList>
    </citation>
    <scope>NUCLEOTIDE SEQUENCE [LARGE SCALE GENOMIC DNA]</scope>
    <source>
        <strain evidence="3 4">KACC 18716</strain>
    </source>
</reference>
<evidence type="ECO:0008006" key="5">
    <source>
        <dbReference type="Google" id="ProtNLM"/>
    </source>
</evidence>
<dbReference type="InterPro" id="IPR016032">
    <property type="entry name" value="Sig_transdc_resp-reg_C-effctor"/>
</dbReference>
<evidence type="ECO:0000313" key="4">
    <source>
        <dbReference type="Proteomes" id="UP001220395"/>
    </source>
</evidence>
<accession>A0ABY7TRN0</accession>